<feature type="region of interest" description="Disordered" evidence="1">
    <location>
        <begin position="91"/>
        <end position="111"/>
    </location>
</feature>
<feature type="region of interest" description="Disordered" evidence="1">
    <location>
        <begin position="1"/>
        <end position="25"/>
    </location>
</feature>
<protein>
    <submittedName>
        <fullName evidence="2">Uncharacterized protein</fullName>
    </submittedName>
</protein>
<evidence type="ECO:0000256" key="1">
    <source>
        <dbReference type="SAM" id="MobiDB-lite"/>
    </source>
</evidence>
<name>I0H8V3_ACTM4</name>
<evidence type="ECO:0000313" key="3">
    <source>
        <dbReference type="Proteomes" id="UP000007882"/>
    </source>
</evidence>
<dbReference type="KEGG" id="ams:AMIS_42200"/>
<gene>
    <name evidence="2" type="ordered locus">AMIS_42200</name>
</gene>
<sequence>MLEQHGEAACMGQTGPGRMLGRPLLKSSKRVVRTTEVVEVVHKPHDVMAGGDLAAQFVLPAPPGQCLHEGGAGTIVPGLLHRPQFVEPVGIDQDLHEGNGGAPVAGTGSAP</sequence>
<dbReference type="HOGENOM" id="CLU_2152911_0_0_11"/>
<dbReference type="AlphaFoldDB" id="I0H8V3"/>
<reference evidence="2 3" key="1">
    <citation type="submission" date="2012-02" db="EMBL/GenBank/DDBJ databases">
        <title>Complete genome sequence of Actinoplanes missouriensis 431 (= NBRC 102363).</title>
        <authorList>
            <person name="Ohnishi Y."/>
            <person name="Ishikawa J."/>
            <person name="Sekine M."/>
            <person name="Hosoyama A."/>
            <person name="Harada T."/>
            <person name="Narita H."/>
            <person name="Hata T."/>
            <person name="Konno Y."/>
            <person name="Tutikane K."/>
            <person name="Fujita N."/>
            <person name="Horinouchi S."/>
            <person name="Hayakawa M."/>
        </authorList>
    </citation>
    <scope>NUCLEOTIDE SEQUENCE [LARGE SCALE GENOMIC DNA]</scope>
    <source>
        <strain evidence="3">ATCC 14538 / DSM 43046 / CBS 188.64 / JCM 3121 / NBRC 102363 / NCIMB 12654 / NRRL B-3342 / UNCC 431</strain>
    </source>
</reference>
<dbReference type="Proteomes" id="UP000007882">
    <property type="component" value="Chromosome"/>
</dbReference>
<keyword evidence="3" id="KW-1185">Reference proteome</keyword>
<proteinExistence type="predicted"/>
<accession>I0H8V3</accession>
<organism evidence="2 3">
    <name type="scientific">Actinoplanes missouriensis (strain ATCC 14538 / DSM 43046 / CBS 188.64 / JCM 3121 / NBRC 102363 / NCIMB 12654 / NRRL B-3342 / UNCC 431)</name>
    <dbReference type="NCBI Taxonomy" id="512565"/>
    <lineage>
        <taxon>Bacteria</taxon>
        <taxon>Bacillati</taxon>
        <taxon>Actinomycetota</taxon>
        <taxon>Actinomycetes</taxon>
        <taxon>Micromonosporales</taxon>
        <taxon>Micromonosporaceae</taxon>
        <taxon>Actinoplanes</taxon>
    </lineage>
</organism>
<dbReference type="EMBL" id="AP012319">
    <property type="protein sequence ID" value="BAL89440.1"/>
    <property type="molecule type" value="Genomic_DNA"/>
</dbReference>
<evidence type="ECO:0000313" key="2">
    <source>
        <dbReference type="EMBL" id="BAL89440.1"/>
    </source>
</evidence>